<keyword evidence="2" id="KW-0812">Transmembrane</keyword>
<accession>A0AAN6N0D9</accession>
<feature type="transmembrane region" description="Helical" evidence="2">
    <location>
        <begin position="161"/>
        <end position="183"/>
    </location>
</feature>
<keyword evidence="4" id="KW-1185">Reference proteome</keyword>
<feature type="transmembrane region" description="Helical" evidence="2">
    <location>
        <begin position="260"/>
        <end position="278"/>
    </location>
</feature>
<gene>
    <name evidence="3" type="ORF">QBC46DRAFT_461730</name>
</gene>
<feature type="region of interest" description="Disordered" evidence="1">
    <location>
        <begin position="520"/>
        <end position="586"/>
    </location>
</feature>
<feature type="region of interest" description="Disordered" evidence="1">
    <location>
        <begin position="446"/>
        <end position="467"/>
    </location>
</feature>
<organism evidence="3 4">
    <name type="scientific">Diplogelasinospora grovesii</name>
    <dbReference type="NCBI Taxonomy" id="303347"/>
    <lineage>
        <taxon>Eukaryota</taxon>
        <taxon>Fungi</taxon>
        <taxon>Dikarya</taxon>
        <taxon>Ascomycota</taxon>
        <taxon>Pezizomycotina</taxon>
        <taxon>Sordariomycetes</taxon>
        <taxon>Sordariomycetidae</taxon>
        <taxon>Sordariales</taxon>
        <taxon>Diplogelasinosporaceae</taxon>
        <taxon>Diplogelasinospora</taxon>
    </lineage>
</organism>
<name>A0AAN6N0D9_9PEZI</name>
<keyword evidence="2" id="KW-1133">Transmembrane helix</keyword>
<feature type="transmembrane region" description="Helical" evidence="2">
    <location>
        <begin position="299"/>
        <end position="320"/>
    </location>
</feature>
<evidence type="ECO:0000313" key="3">
    <source>
        <dbReference type="EMBL" id="KAK3936044.1"/>
    </source>
</evidence>
<dbReference type="AlphaFoldDB" id="A0AAN6N0D9"/>
<feature type="transmembrane region" description="Helical" evidence="2">
    <location>
        <begin position="340"/>
        <end position="363"/>
    </location>
</feature>
<comment type="caution">
    <text evidence="3">The sequence shown here is derived from an EMBL/GenBank/DDBJ whole genome shotgun (WGS) entry which is preliminary data.</text>
</comment>
<dbReference type="InterPro" id="IPR018830">
    <property type="entry name" value="DUF2434"/>
</dbReference>
<keyword evidence="2" id="KW-0472">Membrane</keyword>
<feature type="transmembrane region" description="Helical" evidence="2">
    <location>
        <begin position="87"/>
        <end position="108"/>
    </location>
</feature>
<dbReference type="Pfam" id="PF10361">
    <property type="entry name" value="DUF2434"/>
    <property type="match status" value="1"/>
</dbReference>
<evidence type="ECO:0000256" key="2">
    <source>
        <dbReference type="SAM" id="Phobius"/>
    </source>
</evidence>
<feature type="compositionally biased region" description="Basic and acidic residues" evidence="1">
    <location>
        <begin position="549"/>
        <end position="565"/>
    </location>
</feature>
<proteinExistence type="predicted"/>
<evidence type="ECO:0000313" key="4">
    <source>
        <dbReference type="Proteomes" id="UP001303473"/>
    </source>
</evidence>
<feature type="transmembrane region" description="Helical" evidence="2">
    <location>
        <begin position="129"/>
        <end position="149"/>
    </location>
</feature>
<evidence type="ECO:0000256" key="1">
    <source>
        <dbReference type="SAM" id="MobiDB-lite"/>
    </source>
</evidence>
<dbReference type="Proteomes" id="UP001303473">
    <property type="component" value="Unassembled WGS sequence"/>
</dbReference>
<reference evidence="4" key="1">
    <citation type="journal article" date="2023" name="Mol. Phylogenet. Evol.">
        <title>Genome-scale phylogeny and comparative genomics of the fungal order Sordariales.</title>
        <authorList>
            <person name="Hensen N."/>
            <person name="Bonometti L."/>
            <person name="Westerberg I."/>
            <person name="Brannstrom I.O."/>
            <person name="Guillou S."/>
            <person name="Cros-Aarteil S."/>
            <person name="Calhoun S."/>
            <person name="Haridas S."/>
            <person name="Kuo A."/>
            <person name="Mondo S."/>
            <person name="Pangilinan J."/>
            <person name="Riley R."/>
            <person name="LaButti K."/>
            <person name="Andreopoulos B."/>
            <person name="Lipzen A."/>
            <person name="Chen C."/>
            <person name="Yan M."/>
            <person name="Daum C."/>
            <person name="Ng V."/>
            <person name="Clum A."/>
            <person name="Steindorff A."/>
            <person name="Ohm R.A."/>
            <person name="Martin F."/>
            <person name="Silar P."/>
            <person name="Natvig D.O."/>
            <person name="Lalanne C."/>
            <person name="Gautier V."/>
            <person name="Ament-Velasquez S.L."/>
            <person name="Kruys A."/>
            <person name="Hutchinson M.I."/>
            <person name="Powell A.J."/>
            <person name="Barry K."/>
            <person name="Miller A.N."/>
            <person name="Grigoriev I.V."/>
            <person name="Debuchy R."/>
            <person name="Gladieux P."/>
            <person name="Hiltunen Thoren M."/>
            <person name="Johannesson H."/>
        </authorList>
    </citation>
    <scope>NUCLEOTIDE SEQUENCE [LARGE SCALE GENOMIC DNA]</scope>
    <source>
        <strain evidence="4">CBS 340.73</strain>
    </source>
</reference>
<feature type="compositionally biased region" description="Polar residues" evidence="1">
    <location>
        <begin position="457"/>
        <end position="467"/>
    </location>
</feature>
<sequence length="586" mass="66351">MPLFDARDILSYPGGDNSSDTVLGGVHFNLTTLDFWNYTLYSNGTLSNGTWCLLTFEPYTPALVLPNGTFVNVTWCWYPVYPIGTRAGTGLGFAVLFGLGLVLTLIALGKHGKLYLPAETRFRPIGRRWQWYWAIFVCAAALISLLTNIDVDRYYLPELPIVLNTFFWFLMQQGAIATVWEAVRHWGSWMERQFIDPNPFALRLDDRRAQVEFWLPLFFYFWLWMNFFLIVPRNWERIEFQRYPQQTLTEAIPTATDGRFKAAAFCLFICWLTTVFSLRHSIKHYCERNRGLFNRAIGLVRFTPLRFVLMIPIALVIPFYQALVAWEFAWSPLNIHGNNAAIYGGGYAPALLIVLINAIFGFINPNEDRELLRQRRVRDDQIDREIGIVKKPAWWRRVKGENIPGESMRDRIARNVRELGGGKPTARNLGTTIPTTRMVDIEAPESPGEEVEMGPLSSIQRSVSQRQAGSGVPAEFIPEVAPGDFGAARAVVDKYAGKSDRRRQERTAAIAAGLLFPAEGSSVPAINDPQRRAELMQDGPPPPPYPDSQRGRQNDARPGTMDRSHSSATTNSITAPPQQIRSMLDV</sequence>
<feature type="compositionally biased region" description="Polar residues" evidence="1">
    <location>
        <begin position="566"/>
        <end position="586"/>
    </location>
</feature>
<protein>
    <submittedName>
        <fullName evidence="3">Uncharacterized protein</fullName>
    </submittedName>
</protein>
<feature type="transmembrane region" description="Helical" evidence="2">
    <location>
        <begin position="213"/>
        <end position="231"/>
    </location>
</feature>
<dbReference type="EMBL" id="MU853896">
    <property type="protein sequence ID" value="KAK3936044.1"/>
    <property type="molecule type" value="Genomic_DNA"/>
</dbReference>